<dbReference type="Pfam" id="PF00015">
    <property type="entry name" value="MCPsignal"/>
    <property type="match status" value="1"/>
</dbReference>
<dbReference type="PANTHER" id="PTHR32089">
    <property type="entry name" value="METHYL-ACCEPTING CHEMOTAXIS PROTEIN MCPB"/>
    <property type="match status" value="1"/>
</dbReference>
<dbReference type="RefSeq" id="WP_072717501.1">
    <property type="nucleotide sequence ID" value="NZ_LN889782.1"/>
</dbReference>
<dbReference type="InterPro" id="IPR004089">
    <property type="entry name" value="MCPsignal_dom"/>
</dbReference>
<accession>A0A1J1LES5</accession>
<evidence type="ECO:0000313" key="6">
    <source>
        <dbReference type="Proteomes" id="UP000184315"/>
    </source>
</evidence>
<feature type="domain" description="Methyl-accepting transducer" evidence="4">
    <location>
        <begin position="251"/>
        <end position="487"/>
    </location>
</feature>
<evidence type="ECO:0000256" key="3">
    <source>
        <dbReference type="SAM" id="Phobius"/>
    </source>
</evidence>
<dbReference type="InterPro" id="IPR024478">
    <property type="entry name" value="HlyB_4HB_MCP"/>
</dbReference>
<evidence type="ECO:0000256" key="2">
    <source>
        <dbReference type="PROSITE-ProRule" id="PRU00284"/>
    </source>
</evidence>
<dbReference type="GO" id="GO:0007165">
    <property type="term" value="P:signal transduction"/>
    <property type="evidence" value="ECO:0007669"/>
    <property type="project" value="UniProtKB-KW"/>
</dbReference>
<keyword evidence="6" id="KW-1185">Reference proteome</keyword>
<reference evidence="6" key="1">
    <citation type="submission" date="2015-10" db="EMBL/GenBank/DDBJ databases">
        <authorList>
            <person name="Regsiter A."/>
            <person name="william w."/>
        </authorList>
    </citation>
    <scope>NUCLEOTIDE SEQUENCE [LARGE SCALE GENOMIC DNA]</scope>
</reference>
<keyword evidence="1 2" id="KW-0807">Transducer</keyword>
<dbReference type="Pfam" id="PF12729">
    <property type="entry name" value="4HB_MCP_1"/>
    <property type="match status" value="1"/>
</dbReference>
<dbReference type="SUPFAM" id="SSF58104">
    <property type="entry name" value="Methyl-accepting chemotaxis protein (MCP) signaling domain"/>
    <property type="match status" value="1"/>
</dbReference>
<gene>
    <name evidence="5" type="ORF">PL9214290088</name>
</gene>
<dbReference type="Proteomes" id="UP000184315">
    <property type="component" value="Unassembled WGS sequence"/>
</dbReference>
<name>A0A1J1LES5_9CYAN</name>
<dbReference type="SMART" id="SM00283">
    <property type="entry name" value="MA"/>
    <property type="match status" value="1"/>
</dbReference>
<dbReference type="GO" id="GO:0016020">
    <property type="term" value="C:membrane"/>
    <property type="evidence" value="ECO:0007669"/>
    <property type="project" value="InterPro"/>
</dbReference>
<feature type="transmembrane region" description="Helical" evidence="3">
    <location>
        <begin position="217"/>
        <end position="236"/>
    </location>
</feature>
<evidence type="ECO:0000256" key="1">
    <source>
        <dbReference type="ARBA" id="ARBA00023224"/>
    </source>
</evidence>
<organism evidence="5 6">
    <name type="scientific">Planktothrix tepida PCC 9214</name>
    <dbReference type="NCBI Taxonomy" id="671072"/>
    <lineage>
        <taxon>Bacteria</taxon>
        <taxon>Bacillati</taxon>
        <taxon>Cyanobacteriota</taxon>
        <taxon>Cyanophyceae</taxon>
        <taxon>Oscillatoriophycideae</taxon>
        <taxon>Oscillatoriales</taxon>
        <taxon>Microcoleaceae</taxon>
        <taxon>Planktothrix</taxon>
    </lineage>
</organism>
<evidence type="ECO:0000259" key="4">
    <source>
        <dbReference type="PROSITE" id="PS50111"/>
    </source>
</evidence>
<dbReference type="Gene3D" id="1.10.287.950">
    <property type="entry name" value="Methyl-accepting chemotaxis protein"/>
    <property type="match status" value="1"/>
</dbReference>
<proteinExistence type="predicted"/>
<dbReference type="STRING" id="671072.PL9214290088"/>
<sequence>MTNKIPLEVKISGSFFALVFGIVLLGLYGVFRLNGQIEKLGYNTIPSIRSLSKINQGQTQIQSAERLLLNPLLTDQEREQELNRIQKAWEQINQGFEEYAQAGKTEAEQKSYEKFLIDWDQWVKFHKSYLVLEAQFNQLGIRNPWNSLLLLKAQNPIDRAEISKVEEALRLRTELDKIHQEKREKFAQVFQSIFAVLEINDEWSELTQQEAINDVKIITFLMIAALIVCPLLALMLGKTLSRGIIKPILNSINQIATSSSQIASSVEEQERITAQQAAAVNETTTTIDELGSSSRQSAEQAKLAADNAVEVAHISEENKQLVQKTLDGISILQSTVEEIANKITGLHNQMNQIGTITNLVTDLANQTNMLALNASVEAVRVGEYGKGFVVVAGEIRKLADQSKNSATQINYLITEIQKSLQTTVSVTETGKKNAVGGIKLSQQTAIALEKLFNGINDVMVINQQISLTSQQQAQAVEQVVTAMNMINQGTKQSILGIRETRSSVHQLNQVAINLQNLAGKKS</sequence>
<keyword evidence="3" id="KW-1133">Transmembrane helix</keyword>
<dbReference type="OrthoDB" id="457060at2"/>
<keyword evidence="3" id="KW-0812">Transmembrane</keyword>
<dbReference type="EMBL" id="CZDF01000132">
    <property type="protein sequence ID" value="CUR30498.1"/>
    <property type="molecule type" value="Genomic_DNA"/>
</dbReference>
<evidence type="ECO:0000313" key="5">
    <source>
        <dbReference type="EMBL" id="CUR30498.1"/>
    </source>
</evidence>
<feature type="transmembrane region" description="Helical" evidence="3">
    <location>
        <begin position="12"/>
        <end position="31"/>
    </location>
</feature>
<protein>
    <submittedName>
        <fullName evidence="5">Putative methyl-accepting chemotaxis protein</fullName>
    </submittedName>
</protein>
<keyword evidence="3" id="KW-0472">Membrane</keyword>
<dbReference type="PROSITE" id="PS50111">
    <property type="entry name" value="CHEMOTAXIS_TRANSDUC_2"/>
    <property type="match status" value="1"/>
</dbReference>
<dbReference type="AlphaFoldDB" id="A0A1J1LES5"/>
<dbReference type="PANTHER" id="PTHR32089:SF112">
    <property type="entry name" value="LYSOZYME-LIKE PROTEIN-RELATED"/>
    <property type="match status" value="1"/>
</dbReference>